<accession>A0A3G2J6V4</accession>
<dbReference type="PANTHER" id="PTHR11487:SF0">
    <property type="entry name" value="S-ACYL FATTY ACID SYNTHASE THIOESTERASE, MEDIUM CHAIN"/>
    <property type="match status" value="1"/>
</dbReference>
<dbReference type="AlphaFoldDB" id="A0A3G2J6V4"/>
<comment type="similarity">
    <text evidence="1">Belongs to the thioesterase family.</text>
</comment>
<evidence type="ECO:0000313" key="4">
    <source>
        <dbReference type="EMBL" id="AYN37934.1"/>
    </source>
</evidence>
<dbReference type="KEGG" id="sdd:D9753_02020"/>
<evidence type="ECO:0000256" key="1">
    <source>
        <dbReference type="ARBA" id="ARBA00007169"/>
    </source>
</evidence>
<feature type="region of interest" description="Disordered" evidence="2">
    <location>
        <begin position="1"/>
        <end position="22"/>
    </location>
</feature>
<sequence>MQNNSGPSSVSLHRFGPSDQAGDQARGAGLVCFPHAGGGATAYASWRRVLPDRIDLYAHVPPGREARGREALLHSVPDLVADVMPAVLALPQPLILVGHSFGACLAYAVAQQLTRLGRPPAHLAVLAAGAPGPATPRAPGDDHEIELLWKRLGANPAGLDRPAFRERFFPVLRADLTAHASFRPPLDGPRLTTPVTALYGDEDLDVTADVAATWRPLCAGPFRLEAVPGGHFFPQNSTPATIGALARALDV</sequence>
<dbReference type="Gene3D" id="3.40.50.1820">
    <property type="entry name" value="alpha/beta hydrolase"/>
    <property type="match status" value="1"/>
</dbReference>
<reference evidence="4 5" key="1">
    <citation type="submission" date="2018-10" db="EMBL/GenBank/DDBJ databases">
        <title>The genome of Streptomyces dangxiongensis Z022.</title>
        <authorList>
            <person name="Zhang B."/>
        </authorList>
    </citation>
    <scope>NUCLEOTIDE SEQUENCE [LARGE SCALE GENOMIC DNA]</scope>
    <source>
        <strain evidence="4 5">Z022</strain>
    </source>
</reference>
<dbReference type="RefSeq" id="WP_163010592.1">
    <property type="nucleotide sequence ID" value="NZ_CP033073.1"/>
</dbReference>
<keyword evidence="5" id="KW-1185">Reference proteome</keyword>
<dbReference type="Pfam" id="PF00975">
    <property type="entry name" value="Thioesterase"/>
    <property type="match status" value="1"/>
</dbReference>
<organism evidence="4 5">
    <name type="scientific">Streptomyces dangxiongensis</name>
    <dbReference type="NCBI Taxonomy" id="1442032"/>
    <lineage>
        <taxon>Bacteria</taxon>
        <taxon>Bacillati</taxon>
        <taxon>Actinomycetota</taxon>
        <taxon>Actinomycetes</taxon>
        <taxon>Kitasatosporales</taxon>
        <taxon>Streptomycetaceae</taxon>
        <taxon>Streptomyces</taxon>
    </lineage>
</organism>
<proteinExistence type="inferred from homology"/>
<feature type="domain" description="Thioesterase" evidence="3">
    <location>
        <begin position="30"/>
        <end position="244"/>
    </location>
</feature>
<dbReference type="Proteomes" id="UP000268329">
    <property type="component" value="Chromosome"/>
</dbReference>
<protein>
    <submittedName>
        <fullName evidence="4">Thioesterase</fullName>
    </submittedName>
</protein>
<evidence type="ECO:0000313" key="5">
    <source>
        <dbReference type="Proteomes" id="UP000268329"/>
    </source>
</evidence>
<evidence type="ECO:0000256" key="2">
    <source>
        <dbReference type="SAM" id="MobiDB-lite"/>
    </source>
</evidence>
<dbReference type="InterPro" id="IPR029058">
    <property type="entry name" value="AB_hydrolase_fold"/>
</dbReference>
<dbReference type="PANTHER" id="PTHR11487">
    <property type="entry name" value="THIOESTERASE"/>
    <property type="match status" value="1"/>
</dbReference>
<gene>
    <name evidence="4" type="ORF">D9753_02020</name>
</gene>
<dbReference type="GO" id="GO:0008610">
    <property type="term" value="P:lipid biosynthetic process"/>
    <property type="evidence" value="ECO:0007669"/>
    <property type="project" value="TreeGrafter"/>
</dbReference>
<dbReference type="InterPro" id="IPR012223">
    <property type="entry name" value="TEII"/>
</dbReference>
<name>A0A3G2J6V4_9ACTN</name>
<dbReference type="InterPro" id="IPR001031">
    <property type="entry name" value="Thioesterase"/>
</dbReference>
<evidence type="ECO:0000259" key="3">
    <source>
        <dbReference type="Pfam" id="PF00975"/>
    </source>
</evidence>
<dbReference type="EMBL" id="CP033073">
    <property type="protein sequence ID" value="AYN37934.1"/>
    <property type="molecule type" value="Genomic_DNA"/>
</dbReference>
<dbReference type="SUPFAM" id="SSF53474">
    <property type="entry name" value="alpha/beta-Hydrolases"/>
    <property type="match status" value="1"/>
</dbReference>
<feature type="compositionally biased region" description="Polar residues" evidence="2">
    <location>
        <begin position="1"/>
        <end position="11"/>
    </location>
</feature>